<evidence type="ECO:0000256" key="3">
    <source>
        <dbReference type="ARBA" id="ARBA00022898"/>
    </source>
</evidence>
<dbReference type="InterPro" id="IPR001926">
    <property type="entry name" value="TrpB-like_PALP"/>
</dbReference>
<evidence type="ECO:0000313" key="11">
    <source>
        <dbReference type="Proteomes" id="UP000333828"/>
    </source>
</evidence>
<evidence type="ECO:0000259" key="9">
    <source>
        <dbReference type="Pfam" id="PF00291"/>
    </source>
</evidence>
<dbReference type="EMBL" id="CABPSI010000001">
    <property type="protein sequence ID" value="VVD76976.1"/>
    <property type="molecule type" value="Genomic_DNA"/>
</dbReference>
<dbReference type="InterPro" id="IPR005966">
    <property type="entry name" value="D-Cys_desShydrase"/>
</dbReference>
<comment type="cofactor">
    <cofactor evidence="1">
        <name>pyridoxal 5'-phosphate</name>
        <dbReference type="ChEBI" id="CHEBI:597326"/>
    </cofactor>
</comment>
<feature type="active site" description="Nucleophile" evidence="7">
    <location>
        <position position="76"/>
    </location>
</feature>
<dbReference type="RefSeq" id="WP_150683031.1">
    <property type="nucleotide sequence ID" value="NZ_CABPSF010000001.1"/>
</dbReference>
<evidence type="ECO:0000313" key="10">
    <source>
        <dbReference type="EMBL" id="VVD76976.1"/>
    </source>
</evidence>
<protein>
    <recommendedName>
        <fullName evidence="6">L-cysteate sulfo-lyase</fullName>
        <ecNumber evidence="5">4.4.1.25</ecNumber>
    </recommendedName>
</protein>
<dbReference type="NCBIfam" id="NF003031">
    <property type="entry name" value="PRK03910.1-4"/>
    <property type="match status" value="1"/>
</dbReference>
<dbReference type="NCBIfam" id="TIGR01275">
    <property type="entry name" value="ACC_deam_rel"/>
    <property type="match status" value="1"/>
</dbReference>
<proteinExistence type="inferred from homology"/>
<evidence type="ECO:0000256" key="8">
    <source>
        <dbReference type="PIRSR" id="PIRSR006278-2"/>
    </source>
</evidence>
<organism evidence="10 11">
    <name type="scientific">Pandoraea iniqua</name>
    <dbReference type="NCBI Taxonomy" id="2508288"/>
    <lineage>
        <taxon>Bacteria</taxon>
        <taxon>Pseudomonadati</taxon>
        <taxon>Pseudomonadota</taxon>
        <taxon>Betaproteobacteria</taxon>
        <taxon>Burkholderiales</taxon>
        <taxon>Burkholderiaceae</taxon>
        <taxon>Pandoraea</taxon>
    </lineage>
</organism>
<accession>A0A5E4SM75</accession>
<dbReference type="AlphaFoldDB" id="A0A5E4SM75"/>
<gene>
    <name evidence="10" type="ORF">PIN31115_00913</name>
</gene>
<dbReference type="GO" id="GO:0034011">
    <property type="term" value="F:L-cysteate sulfo-lyase activity"/>
    <property type="evidence" value="ECO:0007669"/>
    <property type="project" value="UniProtKB-EC"/>
</dbReference>
<dbReference type="FunFam" id="3.40.50.1100:FF:000017">
    <property type="entry name" value="D-cysteine desulfhydrase"/>
    <property type="match status" value="1"/>
</dbReference>
<comment type="similarity">
    <text evidence="2">Belongs to the ACC deaminase/D-cysteine desulfhydrase family.</text>
</comment>
<dbReference type="SUPFAM" id="SSF53686">
    <property type="entry name" value="Tryptophan synthase beta subunit-like PLP-dependent enzymes"/>
    <property type="match status" value="1"/>
</dbReference>
<evidence type="ECO:0000256" key="2">
    <source>
        <dbReference type="ARBA" id="ARBA00008639"/>
    </source>
</evidence>
<sequence>MHLSKFPRVRLGHLNTPLEPMSRLSEHLGGPRLYIKRDDCTGLATGGNKTRKLEFLMADALVKGADTVITQGATQSNHARQTAAAAARLGMRCIILLEDRTGNEAHDYRNSGNVFLDRLFGAPTRTYAGGTDMNAAMTAVAEEVRAQGGVPYIIPGGGSNSIGALGYVNCALEIVAQANEQQIRIDRVVHATGSAGTQAGLVAGFEGMRSGIDVLGIGVRAPREVQESNVHKLACETAELLGMGDAVRRERVMANCDYVGAGYGLPTPGMVEAVSLAARTEGLLFDPVYSGKGMAGLIDLIRKGHFGADETIVFVHTGGSAALFGYMDTFDTVLSPSSDTRQR</sequence>
<dbReference type="EC" id="4.4.1.25" evidence="5"/>
<dbReference type="GO" id="GO:0019148">
    <property type="term" value="F:D-cysteine desulfhydrase activity"/>
    <property type="evidence" value="ECO:0007669"/>
    <property type="project" value="TreeGrafter"/>
</dbReference>
<name>A0A5E4SM75_9BURK</name>
<keyword evidence="11" id="KW-1185">Reference proteome</keyword>
<evidence type="ECO:0000256" key="1">
    <source>
        <dbReference type="ARBA" id="ARBA00001933"/>
    </source>
</evidence>
<reference evidence="10 11" key="1">
    <citation type="submission" date="2019-08" db="EMBL/GenBank/DDBJ databases">
        <authorList>
            <person name="Peeters C."/>
        </authorList>
    </citation>
    <scope>NUCLEOTIDE SEQUENCE [LARGE SCALE GENOMIC DNA]</scope>
    <source>
        <strain evidence="10 11">LMG 31115</strain>
    </source>
</reference>
<evidence type="ECO:0000256" key="5">
    <source>
        <dbReference type="ARBA" id="ARBA00066825"/>
    </source>
</evidence>
<keyword evidence="4" id="KW-0456">Lyase</keyword>
<dbReference type="PIRSF" id="PIRSF006278">
    <property type="entry name" value="ACCD_DCysDesulf"/>
    <property type="match status" value="1"/>
</dbReference>
<keyword evidence="3 8" id="KW-0663">Pyridoxal phosphate</keyword>
<dbReference type="InterPro" id="IPR027278">
    <property type="entry name" value="ACCD_DCysDesulf"/>
</dbReference>
<dbReference type="Pfam" id="PF00291">
    <property type="entry name" value="PALP"/>
    <property type="match status" value="1"/>
</dbReference>
<evidence type="ECO:0000256" key="6">
    <source>
        <dbReference type="ARBA" id="ARBA00068519"/>
    </source>
</evidence>
<dbReference type="InterPro" id="IPR036052">
    <property type="entry name" value="TrpB-like_PALP_sf"/>
</dbReference>
<feature type="modified residue" description="N6-(pyridoxal phosphate)lysine" evidence="8">
    <location>
        <position position="49"/>
    </location>
</feature>
<dbReference type="Gene3D" id="3.40.50.1100">
    <property type="match status" value="2"/>
</dbReference>
<feature type="domain" description="Tryptophan synthase beta chain-like PALP" evidence="9">
    <location>
        <begin position="10"/>
        <end position="318"/>
    </location>
</feature>
<evidence type="ECO:0000256" key="7">
    <source>
        <dbReference type="PIRSR" id="PIRSR006278-1"/>
    </source>
</evidence>
<dbReference type="PANTHER" id="PTHR43780">
    <property type="entry name" value="1-AMINOCYCLOPROPANE-1-CARBOXYLATE DEAMINASE-RELATED"/>
    <property type="match status" value="1"/>
</dbReference>
<dbReference type="Proteomes" id="UP000333828">
    <property type="component" value="Unassembled WGS sequence"/>
</dbReference>
<evidence type="ECO:0000256" key="4">
    <source>
        <dbReference type="ARBA" id="ARBA00023239"/>
    </source>
</evidence>
<dbReference type="PANTHER" id="PTHR43780:SF2">
    <property type="entry name" value="1-AMINOCYCLOPROPANE-1-CARBOXYLATE DEAMINASE-RELATED"/>
    <property type="match status" value="1"/>
</dbReference>